<dbReference type="Proteomes" id="UP000621516">
    <property type="component" value="Unassembled WGS sequence"/>
</dbReference>
<evidence type="ECO:0008006" key="3">
    <source>
        <dbReference type="Google" id="ProtNLM"/>
    </source>
</evidence>
<proteinExistence type="predicted"/>
<evidence type="ECO:0000313" key="1">
    <source>
        <dbReference type="EMBL" id="MBD0822625.1"/>
    </source>
</evidence>
<organism evidence="1 2">
    <name type="scientific">Aestuariibaculum marinum</name>
    <dbReference type="NCBI Taxonomy" id="2683592"/>
    <lineage>
        <taxon>Bacteria</taxon>
        <taxon>Pseudomonadati</taxon>
        <taxon>Bacteroidota</taxon>
        <taxon>Flavobacteriia</taxon>
        <taxon>Flavobacteriales</taxon>
        <taxon>Flavobacteriaceae</taxon>
    </lineage>
</organism>
<comment type="caution">
    <text evidence="1">The sequence shown here is derived from an EMBL/GenBank/DDBJ whole genome shotgun (WGS) entry which is preliminary data.</text>
</comment>
<dbReference type="Gene3D" id="3.40.50.300">
    <property type="entry name" value="P-loop containing nucleotide triphosphate hydrolases"/>
    <property type="match status" value="1"/>
</dbReference>
<name>A0A8J6U171_9FLAO</name>
<dbReference type="EMBL" id="JACVXD010000001">
    <property type="protein sequence ID" value="MBD0822625.1"/>
    <property type="molecule type" value="Genomic_DNA"/>
</dbReference>
<accession>A0A8J6U171</accession>
<dbReference type="RefSeq" id="WP_188221941.1">
    <property type="nucleotide sequence ID" value="NZ_JACVXD010000001.1"/>
</dbReference>
<dbReference type="InterPro" id="IPR027417">
    <property type="entry name" value="P-loop_NTPase"/>
</dbReference>
<evidence type="ECO:0000313" key="2">
    <source>
        <dbReference type="Proteomes" id="UP000621516"/>
    </source>
</evidence>
<reference evidence="1 2" key="1">
    <citation type="journal article" date="2018" name="J. Microbiol.">
        <title>Aestuariibaculum marinum sp. nov., a marine bacterium isolated from seawater in South Korea.</title>
        <authorList>
            <person name="Choi J."/>
            <person name="Lee D."/>
            <person name="Jang J.H."/>
            <person name="Cha S."/>
            <person name="Seo T."/>
        </authorList>
    </citation>
    <scope>NUCLEOTIDE SEQUENCE [LARGE SCALE GENOMIC DNA]</scope>
    <source>
        <strain evidence="1 2">IP7</strain>
    </source>
</reference>
<gene>
    <name evidence="1" type="ORF">ICJ85_01210</name>
</gene>
<dbReference type="Pfam" id="PF03237">
    <property type="entry name" value="Terminase_6N"/>
    <property type="match status" value="1"/>
</dbReference>
<sequence length="503" mass="56693">MSEITEITPQEGYQMMALSSPADIVIGGGAAGVGKTFCLLLDPVRDFGNGEFGGVIFRRLTTQIKSEGGLWDESKKLYPYLNGVPNQTELQWKFPSGAKLKFSHLEHEKNVTSWQGSQIPFIGFDELTHFSQKTFFYLLSRNRSSCGVKPYVRATCNPDPDSWVADFISWWIGDDGFPIPERQGVLRYFVKDGDTFIWASSVKECIKKAWYFIQPLVDASGIAAENFVKSVTFIGGSLYDNKKLLSVNPEYLANLASQDEQTRLQLLSGNWKVALNPSDVYDYQAFKDFFTNVWVETGDKCITVDVAMQGSNKLVIAYFEGERWEDLEIIDKSTGKDVIDAVARMQNKHGVPNSKVVYDANGVGAFIGGGDNAFIPGSIAFNNGGKAFEMKDGRTFKNLKAQCYCIDGEKIEQYISEHVANMMYDDKMTVRQRLIFERKAIKKQKKKDEEPQALIPKAEMKEKYLNGDSPDLLDAKMMKRIFDVKPKEYKHESEVNANDLGLF</sequence>
<dbReference type="Gene3D" id="3.30.420.240">
    <property type="match status" value="1"/>
</dbReference>
<dbReference type="AlphaFoldDB" id="A0A8J6U171"/>
<keyword evidence="2" id="KW-1185">Reference proteome</keyword>
<protein>
    <recommendedName>
        <fullName evidence="3">Terminase</fullName>
    </recommendedName>
</protein>